<reference evidence="2" key="1">
    <citation type="submission" date="2016-10" db="EMBL/GenBank/DDBJ databases">
        <authorList>
            <person name="Varghese N."/>
            <person name="Submissions S."/>
        </authorList>
    </citation>
    <scope>NUCLEOTIDE SEQUENCE [LARGE SCALE GENOMIC DNA]</scope>
    <source>
        <strain evidence="2">DSM 44232</strain>
    </source>
</reference>
<dbReference type="EMBL" id="FOYL01000002">
    <property type="protein sequence ID" value="SFR06104.1"/>
    <property type="molecule type" value="Genomic_DNA"/>
</dbReference>
<dbReference type="OrthoDB" id="3690688at2"/>
<dbReference type="Proteomes" id="UP000198583">
    <property type="component" value="Unassembled WGS sequence"/>
</dbReference>
<evidence type="ECO:0000313" key="2">
    <source>
        <dbReference type="Proteomes" id="UP000198583"/>
    </source>
</evidence>
<organism evidence="1 2">
    <name type="scientific">Lentzea waywayandensis</name>
    <dbReference type="NCBI Taxonomy" id="84724"/>
    <lineage>
        <taxon>Bacteria</taxon>
        <taxon>Bacillati</taxon>
        <taxon>Actinomycetota</taxon>
        <taxon>Actinomycetes</taxon>
        <taxon>Pseudonocardiales</taxon>
        <taxon>Pseudonocardiaceae</taxon>
        <taxon>Lentzea</taxon>
    </lineage>
</organism>
<name>A0A1I6DKZ0_9PSEU</name>
<sequence length="289" mass="32172">MNEAEFGTALRSAIRARGLTLQSVRNRLAQHGIVIGLATLSSWQSGHNRPERAESLRAVAAIEQLLALPAGSLIRLLGPRRPRGRTASTVPSGWSAIGRMISHLGSNAPVRVLLTEDQVHVSENRLLRTVRTKIMGTVTGSHAVDRWCVGCTAEPKRDLNDIRVVPVRRCRTGTTVRDDSAHLLGTELLLDRVYRRDETFVIEYDCVFDRPLAEDEYFRVITQPTNLYVLQVSFRRTPSPARCVRFLGTPRGTDQGDATLISRGTAMIAQPDAAPGVYGMRWEWDPPWN</sequence>
<evidence type="ECO:0000313" key="1">
    <source>
        <dbReference type="EMBL" id="SFR06104.1"/>
    </source>
</evidence>
<dbReference type="STRING" id="84724.SAMN04488564_102952"/>
<keyword evidence="2" id="KW-1185">Reference proteome</keyword>
<protein>
    <submittedName>
        <fullName evidence="1">Uncharacterized protein</fullName>
    </submittedName>
</protein>
<dbReference type="AlphaFoldDB" id="A0A1I6DKZ0"/>
<gene>
    <name evidence="1" type="ORF">SAMN04488564_102952</name>
</gene>
<accession>A0A1I6DKZ0</accession>
<proteinExistence type="predicted"/>
<dbReference type="RefSeq" id="WP_093590211.1">
    <property type="nucleotide sequence ID" value="NZ_FOYL01000002.1"/>
</dbReference>